<gene>
    <name evidence="3" type="ORF">Syn7803C2_175</name>
    <name evidence="1" type="ORF">Syn7803C85_178</name>
    <name evidence="2" type="ORF">Syn7803US33_175</name>
</gene>
<name>A0A0E3FLK2_9CAUD</name>
<evidence type="ECO:0000313" key="4">
    <source>
        <dbReference type="Proteomes" id="UP000033005"/>
    </source>
</evidence>
<evidence type="ECO:0000313" key="3">
    <source>
        <dbReference type="EMBL" id="AIX45094.1"/>
    </source>
</evidence>
<dbReference type="KEGG" id="vg:24172319"/>
<protein>
    <submittedName>
        <fullName evidence="2">Uncharacterized protein</fullName>
    </submittedName>
</protein>
<dbReference type="RefSeq" id="YP_009134677.1">
    <property type="nucleotide sequence ID" value="NC_026928.1"/>
</dbReference>
<dbReference type="EMBL" id="KJ019054">
    <property type="protein sequence ID" value="AIX20641.1"/>
    <property type="molecule type" value="Genomic_DNA"/>
</dbReference>
<dbReference type="EMBL" id="KJ019156">
    <property type="protein sequence ID" value="AIX45094.1"/>
    <property type="molecule type" value="Genomic_DNA"/>
</dbReference>
<sequence>MALYVNGTKMLGALASDPTSNNTEGDQYFNTVENAYKIYNGTEWVELFTDYVPSGSTTLG</sequence>
<evidence type="ECO:0000313" key="5">
    <source>
        <dbReference type="Proteomes" id="UP000185283"/>
    </source>
</evidence>
<proteinExistence type="predicted"/>
<dbReference type="EMBL" id="KJ019094">
    <property type="protein sequence ID" value="AIX29856.1"/>
    <property type="molecule type" value="Genomic_DNA"/>
</dbReference>
<dbReference type="Proteomes" id="UP000185284">
    <property type="component" value="Segment"/>
</dbReference>
<evidence type="ECO:0000313" key="2">
    <source>
        <dbReference type="EMBL" id="AIX29856.1"/>
    </source>
</evidence>
<dbReference type="Proteomes" id="UP000185283">
    <property type="component" value="Segment"/>
</dbReference>
<evidence type="ECO:0000313" key="1">
    <source>
        <dbReference type="EMBL" id="AIX20641.1"/>
    </source>
</evidence>
<organism evidence="2 6">
    <name type="scientific">Synechococcus phage ACG-2014e</name>
    <dbReference type="NCBI Taxonomy" id="1493510"/>
    <lineage>
        <taxon>Viruses</taxon>
        <taxon>Duplodnaviria</taxon>
        <taxon>Heunggongvirae</taxon>
        <taxon>Uroviricota</taxon>
        <taxon>Caudoviricetes</taxon>
        <taxon>Pantevenvirales</taxon>
        <taxon>Kyanoviridae</taxon>
        <taxon>Chalconvirus</taxon>
        <taxon>Chalconvirus acg2014e</taxon>
    </lineage>
</organism>
<keyword evidence="5" id="KW-1185">Reference proteome</keyword>
<dbReference type="GeneID" id="24172319"/>
<dbReference type="Proteomes" id="UP000033005">
    <property type="component" value="Segment"/>
</dbReference>
<accession>A0A0E3FLK2</accession>
<evidence type="ECO:0000313" key="6">
    <source>
        <dbReference type="Proteomes" id="UP000185284"/>
    </source>
</evidence>
<reference evidence="4 5" key="1">
    <citation type="submission" date="2013-12" db="EMBL/GenBank/DDBJ databases">
        <title>Ecological redundancy of diverse viral populations within a natural community.</title>
        <authorList>
            <person name="Gregory A.C."/>
            <person name="LaButti K."/>
            <person name="Copeland A."/>
            <person name="Woyke T."/>
            <person name="Sullivan M.B."/>
        </authorList>
    </citation>
    <scope>NUCLEOTIDE SEQUENCE [LARGE SCALE GENOMIC DNA]</scope>
    <source>
        <strain evidence="3">Syn7803C2</strain>
        <strain evidence="1">Syn7803C85</strain>
        <strain evidence="2">Syn7803US33</strain>
    </source>
</reference>